<evidence type="ECO:0000256" key="2">
    <source>
        <dbReference type="ARBA" id="ARBA00022692"/>
    </source>
</evidence>
<keyword evidence="2 5" id="KW-0812">Transmembrane</keyword>
<dbReference type="GO" id="GO:0140359">
    <property type="term" value="F:ABC-type transporter activity"/>
    <property type="evidence" value="ECO:0007669"/>
    <property type="project" value="InterPro"/>
</dbReference>
<evidence type="ECO:0000256" key="5">
    <source>
        <dbReference type="SAM" id="Phobius"/>
    </source>
</evidence>
<keyword evidence="4 5" id="KW-0472">Membrane</keyword>
<dbReference type="InterPro" id="IPR052902">
    <property type="entry name" value="ABC-2_transporter"/>
</dbReference>
<reference evidence="7 8" key="1">
    <citation type="submission" date="2018-09" db="EMBL/GenBank/DDBJ databases">
        <authorList>
            <person name="Postec A."/>
        </authorList>
    </citation>
    <scope>NUCLEOTIDE SEQUENCE [LARGE SCALE GENOMIC DNA]</scope>
    <source>
        <strain evidence="7">70B-A</strain>
    </source>
</reference>
<keyword evidence="3 5" id="KW-1133">Transmembrane helix</keyword>
<dbReference type="KEGG" id="cbar:PATL70BA_2924"/>
<dbReference type="Proteomes" id="UP000279029">
    <property type="component" value="Chromosome"/>
</dbReference>
<name>A0A3P7P0B6_9FIRM</name>
<evidence type="ECO:0000259" key="6">
    <source>
        <dbReference type="Pfam" id="PF12698"/>
    </source>
</evidence>
<feature type="transmembrane region" description="Helical" evidence="5">
    <location>
        <begin position="258"/>
        <end position="283"/>
    </location>
</feature>
<evidence type="ECO:0000256" key="3">
    <source>
        <dbReference type="ARBA" id="ARBA00022989"/>
    </source>
</evidence>
<comment type="subcellular location">
    <subcellularLocation>
        <location evidence="1">Membrane</location>
        <topology evidence="1">Multi-pass membrane protein</topology>
    </subcellularLocation>
</comment>
<feature type="transmembrane region" description="Helical" evidence="5">
    <location>
        <begin position="177"/>
        <end position="196"/>
    </location>
</feature>
<keyword evidence="8" id="KW-1185">Reference proteome</keyword>
<feature type="transmembrane region" description="Helical" evidence="5">
    <location>
        <begin position="289"/>
        <end position="310"/>
    </location>
</feature>
<protein>
    <submittedName>
        <fullName evidence="7">ABC transporter permease</fullName>
    </submittedName>
</protein>
<feature type="domain" description="ABC-2 type transporter transmembrane" evidence="6">
    <location>
        <begin position="17"/>
        <end position="367"/>
    </location>
</feature>
<evidence type="ECO:0000313" key="8">
    <source>
        <dbReference type="Proteomes" id="UP000279029"/>
    </source>
</evidence>
<feature type="transmembrane region" description="Helical" evidence="5">
    <location>
        <begin position="348"/>
        <end position="370"/>
    </location>
</feature>
<sequence>MFIHIFKYRFKSLIRNKSMIFWTMIFPLLLATFFSLAFSGLNDHERFNTINIGIIDDDNYQNDYAFQALIQSLSQDEEPMFAAFLMKESEAKEKLVSSQIDGYIHVGSPMTLTVHQRGFNQSVIKLFLDQYSQTYSAVINIIEGDVTAVHGLVNSLEEGTEYTKEFQLSKANPDNTLMYFYALIAMSCLYGSFFGLREVIDIQADQSAHAARVNLSPVHKLKAFIYSGASSVLIHTTELMILLAYLHFGLGIDFGHQYGFVLFTTFIGSVVGITMGALIGVVVKGGEGIKTAICIGVSMLGSFLGGMMYGDMKYIIDQNVPIIGRLNPVNVLADAFYALYYYDDYERYSMNILNLIIFILVFSMIAYTIIRREKYASI</sequence>
<dbReference type="Pfam" id="PF12698">
    <property type="entry name" value="ABC2_membrane_3"/>
    <property type="match status" value="1"/>
</dbReference>
<organism evidence="7 8">
    <name type="scientific">Petrocella atlantisensis</name>
    <dbReference type="NCBI Taxonomy" id="2173034"/>
    <lineage>
        <taxon>Bacteria</taxon>
        <taxon>Bacillati</taxon>
        <taxon>Bacillota</taxon>
        <taxon>Clostridia</taxon>
        <taxon>Lachnospirales</taxon>
        <taxon>Vallitaleaceae</taxon>
        <taxon>Petrocella</taxon>
    </lineage>
</organism>
<dbReference type="PANTHER" id="PTHR43027">
    <property type="entry name" value="DOXORUBICIN RESISTANCE ABC TRANSPORTER PERMEASE PROTEIN DRRC-RELATED"/>
    <property type="match status" value="1"/>
</dbReference>
<evidence type="ECO:0000256" key="1">
    <source>
        <dbReference type="ARBA" id="ARBA00004141"/>
    </source>
</evidence>
<feature type="transmembrane region" description="Helical" evidence="5">
    <location>
        <begin position="223"/>
        <end position="246"/>
    </location>
</feature>
<dbReference type="GO" id="GO:0016020">
    <property type="term" value="C:membrane"/>
    <property type="evidence" value="ECO:0007669"/>
    <property type="project" value="UniProtKB-SubCell"/>
</dbReference>
<dbReference type="InterPro" id="IPR013525">
    <property type="entry name" value="ABC2_TM"/>
</dbReference>
<gene>
    <name evidence="7" type="ORF">PATL70BA_2924</name>
</gene>
<dbReference type="AlphaFoldDB" id="A0A3P7P0B6"/>
<dbReference type="EMBL" id="LR130778">
    <property type="protein sequence ID" value="VDN48834.1"/>
    <property type="molecule type" value="Genomic_DNA"/>
</dbReference>
<dbReference type="PANTHER" id="PTHR43027:SF1">
    <property type="entry name" value="DOXORUBICIN RESISTANCE ABC TRANSPORTER PERMEASE PROTEIN DRRC-RELATED"/>
    <property type="match status" value="1"/>
</dbReference>
<dbReference type="OrthoDB" id="9771731at2"/>
<proteinExistence type="predicted"/>
<accession>A0A3P7P0B6</accession>
<dbReference type="RefSeq" id="WP_125137907.1">
    <property type="nucleotide sequence ID" value="NZ_LR130778.1"/>
</dbReference>
<evidence type="ECO:0000313" key="7">
    <source>
        <dbReference type="EMBL" id="VDN48834.1"/>
    </source>
</evidence>
<feature type="transmembrane region" description="Helical" evidence="5">
    <location>
        <begin position="20"/>
        <end position="41"/>
    </location>
</feature>
<evidence type="ECO:0000256" key="4">
    <source>
        <dbReference type="ARBA" id="ARBA00023136"/>
    </source>
</evidence>